<feature type="repeat" description="ANK" evidence="3">
    <location>
        <begin position="35"/>
        <end position="67"/>
    </location>
</feature>
<evidence type="ECO:0000256" key="2">
    <source>
        <dbReference type="ARBA" id="ARBA00023043"/>
    </source>
</evidence>
<dbReference type="Pfam" id="PF12796">
    <property type="entry name" value="Ank_2"/>
    <property type="match status" value="1"/>
</dbReference>
<evidence type="ECO:0000256" key="1">
    <source>
        <dbReference type="ARBA" id="ARBA00022737"/>
    </source>
</evidence>
<dbReference type="SMART" id="SM00248">
    <property type="entry name" value="ANK"/>
    <property type="match status" value="3"/>
</dbReference>
<proteinExistence type="predicted"/>
<feature type="non-terminal residue" evidence="4">
    <location>
        <position position="1"/>
    </location>
</feature>
<keyword evidence="2 3" id="KW-0040">ANK repeat</keyword>
<dbReference type="PROSITE" id="PS50297">
    <property type="entry name" value="ANK_REP_REGION"/>
    <property type="match status" value="3"/>
</dbReference>
<sequence>VYGMNPLHIASMNGHLEVCKVLLRANVLVDVRNMFGKTALHLSAMNGHYDIVHLLIESHATINICDMLEMTPLHWACDRGHTDIVFLLLRNGADPSHFNKRRRILPMKGHLVSPGSSSSGHSYRAFAGNSECASTTNIEEILRISDDEEFEGAKSAKERFNCHLKLNEEMDEDSDNQDDLLRSLDELENASFSIEDLELFDVNSAELLRAQAVLGSLDDPALILKRAVCLGRTIKLTEAGKRAMAMIVPVGNFVVFTFHMNILKNLFFCPHLLKMAFPPLFERNLL</sequence>
<reference evidence="4 5" key="1">
    <citation type="journal article" date="2019" name="PLoS Biol.">
        <title>Sex chromosomes control vertical transmission of feminizing Wolbachia symbionts in an isopod.</title>
        <authorList>
            <person name="Becking T."/>
            <person name="Chebbi M.A."/>
            <person name="Giraud I."/>
            <person name="Moumen B."/>
            <person name="Laverre T."/>
            <person name="Caubet Y."/>
            <person name="Peccoud J."/>
            <person name="Gilbert C."/>
            <person name="Cordaux R."/>
        </authorList>
    </citation>
    <scope>NUCLEOTIDE SEQUENCE [LARGE SCALE GENOMIC DNA]</scope>
    <source>
        <strain evidence="4">ANa2</strain>
        <tissue evidence="4">Whole body excluding digestive tract and cuticle</tissue>
    </source>
</reference>
<protein>
    <submittedName>
        <fullName evidence="4">GA-binding protein subunit beta-2</fullName>
    </submittedName>
</protein>
<evidence type="ECO:0000256" key="3">
    <source>
        <dbReference type="PROSITE-ProRule" id="PRU00023"/>
    </source>
</evidence>
<dbReference type="PANTHER" id="PTHR24198">
    <property type="entry name" value="ANKYRIN REPEAT AND PROTEIN KINASE DOMAIN-CONTAINING PROTEIN"/>
    <property type="match status" value="1"/>
</dbReference>
<dbReference type="PROSITE" id="PS50088">
    <property type="entry name" value="ANK_REPEAT"/>
    <property type="match status" value="3"/>
</dbReference>
<dbReference type="SUPFAM" id="SSF48403">
    <property type="entry name" value="Ankyrin repeat"/>
    <property type="match status" value="1"/>
</dbReference>
<name>A0A5N5SKY9_9CRUS</name>
<organism evidence="4 5">
    <name type="scientific">Armadillidium nasatum</name>
    <dbReference type="NCBI Taxonomy" id="96803"/>
    <lineage>
        <taxon>Eukaryota</taxon>
        <taxon>Metazoa</taxon>
        <taxon>Ecdysozoa</taxon>
        <taxon>Arthropoda</taxon>
        <taxon>Crustacea</taxon>
        <taxon>Multicrustacea</taxon>
        <taxon>Malacostraca</taxon>
        <taxon>Eumalacostraca</taxon>
        <taxon>Peracarida</taxon>
        <taxon>Isopoda</taxon>
        <taxon>Oniscidea</taxon>
        <taxon>Crinocheta</taxon>
        <taxon>Armadillidiidae</taxon>
        <taxon>Armadillidium</taxon>
    </lineage>
</organism>
<dbReference type="OrthoDB" id="427518at2759"/>
<gene>
    <name evidence="4" type="primary">GABPB2</name>
    <name evidence="4" type="ORF">Anas_01940</name>
</gene>
<keyword evidence="5" id="KW-1185">Reference proteome</keyword>
<dbReference type="PRINTS" id="PR01415">
    <property type="entry name" value="ANKYRIN"/>
</dbReference>
<dbReference type="AlphaFoldDB" id="A0A5N5SKY9"/>
<dbReference type="Gene3D" id="1.25.40.20">
    <property type="entry name" value="Ankyrin repeat-containing domain"/>
    <property type="match status" value="2"/>
</dbReference>
<dbReference type="Proteomes" id="UP000326759">
    <property type="component" value="Unassembled WGS sequence"/>
</dbReference>
<dbReference type="InterPro" id="IPR036770">
    <property type="entry name" value="Ankyrin_rpt-contain_sf"/>
</dbReference>
<feature type="repeat" description="ANK" evidence="3">
    <location>
        <begin position="68"/>
        <end position="100"/>
    </location>
</feature>
<feature type="repeat" description="ANK" evidence="3">
    <location>
        <begin position="2"/>
        <end position="34"/>
    </location>
</feature>
<dbReference type="EMBL" id="SEYY01024257">
    <property type="protein sequence ID" value="KAB7494259.1"/>
    <property type="molecule type" value="Genomic_DNA"/>
</dbReference>
<keyword evidence="1" id="KW-0677">Repeat</keyword>
<evidence type="ECO:0000313" key="5">
    <source>
        <dbReference type="Proteomes" id="UP000326759"/>
    </source>
</evidence>
<accession>A0A5N5SKY9</accession>
<dbReference type="InterPro" id="IPR002110">
    <property type="entry name" value="Ankyrin_rpt"/>
</dbReference>
<evidence type="ECO:0000313" key="4">
    <source>
        <dbReference type="EMBL" id="KAB7494259.1"/>
    </source>
</evidence>
<comment type="caution">
    <text evidence="4">The sequence shown here is derived from an EMBL/GenBank/DDBJ whole genome shotgun (WGS) entry which is preliminary data.</text>
</comment>
<dbReference type="PANTHER" id="PTHR24198:SF165">
    <property type="entry name" value="ANKYRIN REPEAT-CONTAINING PROTEIN-RELATED"/>
    <property type="match status" value="1"/>
</dbReference>